<dbReference type="InterPro" id="IPR036388">
    <property type="entry name" value="WH-like_DNA-bd_sf"/>
</dbReference>
<dbReference type="SUPFAM" id="SSF46767">
    <property type="entry name" value="Methylated DNA-protein cysteine methyltransferase, C-terminal domain"/>
    <property type="match status" value="1"/>
</dbReference>
<dbReference type="Gene3D" id="3.30.160.70">
    <property type="entry name" value="Methylated DNA-protein cysteine methyltransferase domain"/>
    <property type="match status" value="1"/>
</dbReference>
<dbReference type="GO" id="GO:0003908">
    <property type="term" value="F:methylated-DNA-[protein]-cysteine S-methyltransferase activity"/>
    <property type="evidence" value="ECO:0007669"/>
    <property type="project" value="UniProtKB-EC"/>
</dbReference>
<dbReference type="CDD" id="cd06445">
    <property type="entry name" value="ATase"/>
    <property type="match status" value="1"/>
</dbReference>
<dbReference type="EMBL" id="SMLK01000001">
    <property type="protein sequence ID" value="TFZ08223.1"/>
    <property type="molecule type" value="Genomic_DNA"/>
</dbReference>
<dbReference type="InterPro" id="IPR036217">
    <property type="entry name" value="MethylDNA_cys_MeTrfase_DNAb"/>
</dbReference>
<accession>A0A4Z0C9E3</accession>
<evidence type="ECO:0000256" key="1">
    <source>
        <dbReference type="ARBA" id="ARBA00001286"/>
    </source>
</evidence>
<keyword evidence="2 8" id="KW-0489">Methyltransferase</keyword>
<sequence length="182" mass="18963">MAAAVGCSLFDTAIGRCGIAWTADGVIQGVLLPDGDDARTLARLRRRSGDVPVDAPPSGVQAVIARLQRLLEGDRDTLADVPLDYEGVPPFNQRVYEAARAIPPGQVKTYGELARELGDVGASRAVGQALGHNPFAPLIPCHRILAANGASGGFSADGGVRTKLKILEIERAVLGDGPGLFD</sequence>
<dbReference type="PANTHER" id="PTHR10815">
    <property type="entry name" value="METHYLATED-DNA--PROTEIN-CYSTEINE METHYLTRANSFERASE"/>
    <property type="match status" value="1"/>
</dbReference>
<protein>
    <submittedName>
        <fullName evidence="8">Methylated-DNA--[protein]-cysteine S-methyltransferase</fullName>
    </submittedName>
</protein>
<keyword evidence="4" id="KW-0227">DNA damage</keyword>
<evidence type="ECO:0000256" key="2">
    <source>
        <dbReference type="ARBA" id="ARBA00022603"/>
    </source>
</evidence>
<dbReference type="Gene3D" id="1.10.10.10">
    <property type="entry name" value="Winged helix-like DNA-binding domain superfamily/Winged helix DNA-binding domain"/>
    <property type="match status" value="1"/>
</dbReference>
<dbReference type="InterPro" id="IPR014048">
    <property type="entry name" value="MethylDNA_cys_MeTrfase_DNA-bd"/>
</dbReference>
<comment type="caution">
    <text evidence="8">The sequence shown here is derived from an EMBL/GenBank/DDBJ whole genome shotgun (WGS) entry which is preliminary data.</text>
</comment>
<gene>
    <name evidence="8" type="ORF">EZ216_03415</name>
</gene>
<evidence type="ECO:0000259" key="7">
    <source>
        <dbReference type="Pfam" id="PF01035"/>
    </source>
</evidence>
<keyword evidence="9" id="KW-1185">Reference proteome</keyword>
<comment type="catalytic activity">
    <reaction evidence="1">
        <text>a 4-O-methyl-thymidine in DNA + L-cysteinyl-[protein] = a thymidine in DNA + S-methyl-L-cysteinyl-[protein]</text>
        <dbReference type="Rhea" id="RHEA:53428"/>
        <dbReference type="Rhea" id="RHEA-COMP:10131"/>
        <dbReference type="Rhea" id="RHEA-COMP:10132"/>
        <dbReference type="Rhea" id="RHEA-COMP:13555"/>
        <dbReference type="Rhea" id="RHEA-COMP:13556"/>
        <dbReference type="ChEBI" id="CHEBI:29950"/>
        <dbReference type="ChEBI" id="CHEBI:82612"/>
        <dbReference type="ChEBI" id="CHEBI:137386"/>
        <dbReference type="ChEBI" id="CHEBI:137387"/>
        <dbReference type="EC" id="2.1.1.63"/>
    </reaction>
</comment>
<dbReference type="NCBIfam" id="TIGR00589">
    <property type="entry name" value="ogt"/>
    <property type="match status" value="1"/>
</dbReference>
<dbReference type="InterPro" id="IPR001497">
    <property type="entry name" value="MethylDNA_cys_MeTrfase_AS"/>
</dbReference>
<evidence type="ECO:0000313" key="9">
    <source>
        <dbReference type="Proteomes" id="UP000297839"/>
    </source>
</evidence>
<evidence type="ECO:0000256" key="3">
    <source>
        <dbReference type="ARBA" id="ARBA00022679"/>
    </source>
</evidence>
<organism evidence="8 9">
    <name type="scientific">Ramlibacter humi</name>
    <dbReference type="NCBI Taxonomy" id="2530451"/>
    <lineage>
        <taxon>Bacteria</taxon>
        <taxon>Pseudomonadati</taxon>
        <taxon>Pseudomonadota</taxon>
        <taxon>Betaproteobacteria</taxon>
        <taxon>Burkholderiales</taxon>
        <taxon>Comamonadaceae</taxon>
        <taxon>Ramlibacter</taxon>
    </lineage>
</organism>
<evidence type="ECO:0000256" key="6">
    <source>
        <dbReference type="ARBA" id="ARBA00049348"/>
    </source>
</evidence>
<evidence type="ECO:0000256" key="5">
    <source>
        <dbReference type="ARBA" id="ARBA00023204"/>
    </source>
</evidence>
<dbReference type="PROSITE" id="PS00374">
    <property type="entry name" value="MGMT"/>
    <property type="match status" value="1"/>
</dbReference>
<evidence type="ECO:0000313" key="8">
    <source>
        <dbReference type="EMBL" id="TFZ08223.1"/>
    </source>
</evidence>
<name>A0A4Z0C9E3_9BURK</name>
<keyword evidence="3 8" id="KW-0808">Transferase</keyword>
<dbReference type="InterPro" id="IPR036631">
    <property type="entry name" value="MGMT_N_sf"/>
</dbReference>
<dbReference type="Proteomes" id="UP000297839">
    <property type="component" value="Unassembled WGS sequence"/>
</dbReference>
<dbReference type="SUPFAM" id="SSF53155">
    <property type="entry name" value="Methylated DNA-protein cysteine methyltransferase domain"/>
    <property type="match status" value="1"/>
</dbReference>
<dbReference type="Pfam" id="PF01035">
    <property type="entry name" value="DNA_binding_1"/>
    <property type="match status" value="1"/>
</dbReference>
<dbReference type="GO" id="GO:0032259">
    <property type="term" value="P:methylation"/>
    <property type="evidence" value="ECO:0007669"/>
    <property type="project" value="UniProtKB-KW"/>
</dbReference>
<dbReference type="AlphaFoldDB" id="A0A4Z0C9E3"/>
<proteinExistence type="predicted"/>
<dbReference type="RefSeq" id="WP_135248160.1">
    <property type="nucleotide sequence ID" value="NZ_SMLK01000001.1"/>
</dbReference>
<feature type="domain" description="Methylated-DNA-[protein]-cysteine S-methyltransferase DNA binding" evidence="7">
    <location>
        <begin position="90"/>
        <end position="171"/>
    </location>
</feature>
<dbReference type="OrthoDB" id="9802228at2"/>
<dbReference type="PANTHER" id="PTHR10815:SF5">
    <property type="entry name" value="METHYLATED-DNA--PROTEIN-CYSTEINE METHYLTRANSFERASE"/>
    <property type="match status" value="1"/>
</dbReference>
<dbReference type="GO" id="GO:0006281">
    <property type="term" value="P:DNA repair"/>
    <property type="evidence" value="ECO:0007669"/>
    <property type="project" value="UniProtKB-KW"/>
</dbReference>
<evidence type="ECO:0000256" key="4">
    <source>
        <dbReference type="ARBA" id="ARBA00022763"/>
    </source>
</evidence>
<keyword evidence="5" id="KW-0234">DNA repair</keyword>
<reference evidence="8 9" key="1">
    <citation type="submission" date="2019-03" db="EMBL/GenBank/DDBJ databases">
        <title>Ramlibacter sp. 18x22-1, whole genome shotgun sequence.</title>
        <authorList>
            <person name="Zhang X."/>
            <person name="Feng G."/>
            <person name="Zhu H."/>
        </authorList>
    </citation>
    <scope>NUCLEOTIDE SEQUENCE [LARGE SCALE GENOMIC DNA]</scope>
    <source>
        <strain evidence="8 9">18x22-1</strain>
    </source>
</reference>
<comment type="catalytic activity">
    <reaction evidence="6">
        <text>a 6-O-methyl-2'-deoxyguanosine in DNA + L-cysteinyl-[protein] = S-methyl-L-cysteinyl-[protein] + a 2'-deoxyguanosine in DNA</text>
        <dbReference type="Rhea" id="RHEA:24000"/>
        <dbReference type="Rhea" id="RHEA-COMP:10131"/>
        <dbReference type="Rhea" id="RHEA-COMP:10132"/>
        <dbReference type="Rhea" id="RHEA-COMP:11367"/>
        <dbReference type="Rhea" id="RHEA-COMP:11368"/>
        <dbReference type="ChEBI" id="CHEBI:29950"/>
        <dbReference type="ChEBI" id="CHEBI:82612"/>
        <dbReference type="ChEBI" id="CHEBI:85445"/>
        <dbReference type="ChEBI" id="CHEBI:85448"/>
        <dbReference type="EC" id="2.1.1.63"/>
    </reaction>
</comment>